<name>A0ABR0T918_AURPU</name>
<feature type="compositionally biased region" description="Acidic residues" evidence="1">
    <location>
        <begin position="166"/>
        <end position="183"/>
    </location>
</feature>
<feature type="compositionally biased region" description="Basic residues" evidence="1">
    <location>
        <begin position="569"/>
        <end position="578"/>
    </location>
</feature>
<feature type="compositionally biased region" description="Basic and acidic residues" evidence="1">
    <location>
        <begin position="269"/>
        <end position="279"/>
    </location>
</feature>
<feature type="region of interest" description="Disordered" evidence="1">
    <location>
        <begin position="112"/>
        <end position="204"/>
    </location>
</feature>
<keyword evidence="3" id="KW-1185">Reference proteome</keyword>
<feature type="compositionally biased region" description="Acidic residues" evidence="1">
    <location>
        <begin position="113"/>
        <end position="126"/>
    </location>
</feature>
<dbReference type="Proteomes" id="UP001341245">
    <property type="component" value="Unassembled WGS sequence"/>
</dbReference>
<proteinExistence type="predicted"/>
<feature type="region of interest" description="Disordered" evidence="1">
    <location>
        <begin position="546"/>
        <end position="594"/>
    </location>
</feature>
<gene>
    <name evidence="2" type="ORF">QM012_003716</name>
</gene>
<feature type="region of interest" description="Disordered" evidence="1">
    <location>
        <begin position="386"/>
        <end position="497"/>
    </location>
</feature>
<feature type="compositionally biased region" description="Low complexity" evidence="1">
    <location>
        <begin position="303"/>
        <end position="326"/>
    </location>
</feature>
<feature type="region of interest" description="Disordered" evidence="1">
    <location>
        <begin position="634"/>
        <end position="660"/>
    </location>
</feature>
<evidence type="ECO:0000313" key="3">
    <source>
        <dbReference type="Proteomes" id="UP001341245"/>
    </source>
</evidence>
<sequence length="660" mass="73691">MDASNFDLLLADITPANILDVDQYLNDLDTGLGEGFDFNNPLEPSPSPARTGNQAAMVHHGDILSLANNADCYDPWSRCFLDGGFAFWHRHIKPTFVKQKVDLSWGQEPVYSDLEEEVSEEETDSEEDRRPARSAWKRPVPAGSVEGDGEWHSSGGVPHADAPEWQQDEDDEEEFEDDDDDNEYERPARLSVAPAPTISSRKASAWSIDEDDACIKYMKEVCTLAQYAAIAGTEKRFEVVADRMKREAGFNRTASGVKLQWNRRLRAASKFEDRGEKKRASGLTTSALGQGTKRGTPAASLVSSKSSKGTKPSTTSAQSTETSSLSGRRNSKRKAIFVDSDDEDDDDFFFSAPRSYPAKGPRVVSASCSTLPSTQDVAYYDLSTDNILSGPRSSRYKSATTAQASNVATTPARPSRQKLIATNTINDDADDEEEEVIPAPKPSARSDRQKRARTINDDEDDKQSTAAPQPKRAKRMSSFDPVHKISKKDNRILDKNNINDLSEIIDPRKHYTRPIAPEPDYNKKSYWVDLLRQRQARLARQREEAQRLEENEREDEDEEPVVTIADRARKSRELRKQKTSSITETASTTGSSARRFGRLSPIAEQAEHFFNSGTSNANRTIRVTAAEAAQIANDEDLARQMQQEWNQAPAPRSRRGRGFK</sequence>
<feature type="compositionally biased region" description="Polar residues" evidence="1">
    <location>
        <begin position="396"/>
        <end position="409"/>
    </location>
</feature>
<evidence type="ECO:0000256" key="1">
    <source>
        <dbReference type="SAM" id="MobiDB-lite"/>
    </source>
</evidence>
<feature type="compositionally biased region" description="Polar residues" evidence="1">
    <location>
        <begin position="579"/>
        <end position="592"/>
    </location>
</feature>
<accession>A0ABR0T918</accession>
<reference evidence="2 3" key="1">
    <citation type="submission" date="2023-11" db="EMBL/GenBank/DDBJ databases">
        <title>Draft genome sequence and annotation of the polyextremotolerant black yeast-like fungus Aureobasidium pullulans NRRL 62042.</title>
        <authorList>
            <person name="Dielentheis-Frenken M.R.E."/>
            <person name="Wibberg D."/>
            <person name="Blank L.M."/>
            <person name="Tiso T."/>
        </authorList>
    </citation>
    <scope>NUCLEOTIDE SEQUENCE [LARGE SCALE GENOMIC DNA]</scope>
    <source>
        <strain evidence="2 3">NRRL 62042</strain>
    </source>
</reference>
<feature type="compositionally biased region" description="Acidic residues" evidence="1">
    <location>
        <begin position="427"/>
        <end position="436"/>
    </location>
</feature>
<feature type="compositionally biased region" description="Acidic residues" evidence="1">
    <location>
        <begin position="551"/>
        <end position="560"/>
    </location>
</feature>
<dbReference type="EMBL" id="JASGXD010000017">
    <property type="protein sequence ID" value="KAK6000470.1"/>
    <property type="molecule type" value="Genomic_DNA"/>
</dbReference>
<evidence type="ECO:0008006" key="4">
    <source>
        <dbReference type="Google" id="ProtNLM"/>
    </source>
</evidence>
<comment type="caution">
    <text evidence="2">The sequence shown here is derived from an EMBL/GenBank/DDBJ whole genome shotgun (WGS) entry which is preliminary data.</text>
</comment>
<protein>
    <recommendedName>
        <fullName evidence="4">Myb-like domain-containing protein</fullName>
    </recommendedName>
</protein>
<feature type="compositionally biased region" description="Basic and acidic residues" evidence="1">
    <location>
        <begin position="481"/>
        <end position="494"/>
    </location>
</feature>
<evidence type="ECO:0000313" key="2">
    <source>
        <dbReference type="EMBL" id="KAK6000470.1"/>
    </source>
</evidence>
<feature type="region of interest" description="Disordered" evidence="1">
    <location>
        <begin position="268"/>
        <end position="345"/>
    </location>
</feature>
<organism evidence="2 3">
    <name type="scientific">Aureobasidium pullulans</name>
    <name type="common">Black yeast</name>
    <name type="synonym">Pullularia pullulans</name>
    <dbReference type="NCBI Taxonomy" id="5580"/>
    <lineage>
        <taxon>Eukaryota</taxon>
        <taxon>Fungi</taxon>
        <taxon>Dikarya</taxon>
        <taxon>Ascomycota</taxon>
        <taxon>Pezizomycotina</taxon>
        <taxon>Dothideomycetes</taxon>
        <taxon>Dothideomycetidae</taxon>
        <taxon>Dothideales</taxon>
        <taxon>Saccotheciaceae</taxon>
        <taxon>Aureobasidium</taxon>
    </lineage>
</organism>